<dbReference type="AlphaFoldDB" id="A0A318YP27"/>
<dbReference type="Proteomes" id="UP000247647">
    <property type="component" value="Unassembled WGS sequence"/>
</dbReference>
<proteinExistence type="predicted"/>
<accession>A0A318YP27</accession>
<reference evidence="1" key="1">
    <citation type="submission" date="2016-12" db="EMBL/GenBank/DDBJ databases">
        <title>The genomes of Aspergillus section Nigri reveals drivers in fungal speciation.</title>
        <authorList>
            <consortium name="DOE Joint Genome Institute"/>
            <person name="Vesth T.C."/>
            <person name="Nybo J."/>
            <person name="Theobald S."/>
            <person name="Brandl J."/>
            <person name="Frisvad J.C."/>
            <person name="Nielsen K.F."/>
            <person name="Lyhne E.K."/>
            <person name="Kogle M.E."/>
            <person name="Kuo A."/>
            <person name="Riley R."/>
            <person name="Clum A."/>
            <person name="Nolan M."/>
            <person name="Lipzen A."/>
            <person name="Salamov A."/>
            <person name="Henrissat B."/>
            <person name="Wiebenga A."/>
            <person name="De Vries R.P."/>
            <person name="Grigoriev I.V."/>
            <person name="Mortensen U.H."/>
            <person name="Andersen M.R."/>
            <person name="Baker S.E."/>
        </authorList>
    </citation>
    <scope>NUCLEOTIDE SEQUENCE [LARGE SCALE GENOMIC DNA]</scope>
    <source>
        <strain evidence="1">CBS 115656</strain>
    </source>
</reference>
<dbReference type="GeneID" id="37131776"/>
<name>A0A318YP27_ASPNB</name>
<dbReference type="RefSeq" id="XP_025479971.1">
    <property type="nucleotide sequence ID" value="XM_025629320.1"/>
</dbReference>
<gene>
    <name evidence="1" type="ORF">BO87DRAFT_48760</name>
</gene>
<protein>
    <submittedName>
        <fullName evidence="1">Uncharacterized protein</fullName>
    </submittedName>
</protein>
<evidence type="ECO:0000313" key="2">
    <source>
        <dbReference type="Proteomes" id="UP000247647"/>
    </source>
</evidence>
<dbReference type="EMBL" id="KZ821459">
    <property type="protein sequence ID" value="PYH34493.1"/>
    <property type="molecule type" value="Genomic_DNA"/>
</dbReference>
<keyword evidence="2" id="KW-1185">Reference proteome</keyword>
<sequence>MTGGSPTGASGKSDRGFRTSYSWLNNDCVRQNKSVFLFFMALFFPFTPLQPGHLSDSFFCTCMKSSSSPSCLDWSYS</sequence>
<evidence type="ECO:0000313" key="1">
    <source>
        <dbReference type="EMBL" id="PYH34493.1"/>
    </source>
</evidence>
<organism evidence="1 2">
    <name type="scientific">Aspergillus neoniger (strain CBS 115656)</name>
    <dbReference type="NCBI Taxonomy" id="1448310"/>
    <lineage>
        <taxon>Eukaryota</taxon>
        <taxon>Fungi</taxon>
        <taxon>Dikarya</taxon>
        <taxon>Ascomycota</taxon>
        <taxon>Pezizomycotina</taxon>
        <taxon>Eurotiomycetes</taxon>
        <taxon>Eurotiomycetidae</taxon>
        <taxon>Eurotiales</taxon>
        <taxon>Aspergillaceae</taxon>
        <taxon>Aspergillus</taxon>
        <taxon>Aspergillus subgen. Circumdati</taxon>
    </lineage>
</organism>